<keyword evidence="3" id="KW-1003">Cell membrane</keyword>
<evidence type="ECO:0000256" key="8">
    <source>
        <dbReference type="RuleBase" id="RU362056"/>
    </source>
</evidence>
<evidence type="ECO:0000256" key="5">
    <source>
        <dbReference type="ARBA" id="ARBA00022989"/>
    </source>
</evidence>
<evidence type="ECO:0000313" key="12">
    <source>
        <dbReference type="RefSeq" id="XP_002731058.1"/>
    </source>
</evidence>
<dbReference type="NCBIfam" id="TIGR00805">
    <property type="entry name" value="oat"/>
    <property type="match status" value="1"/>
</dbReference>
<dbReference type="InterPro" id="IPR036259">
    <property type="entry name" value="MFS_trans_sf"/>
</dbReference>
<feature type="transmembrane region" description="Helical" evidence="8">
    <location>
        <begin position="534"/>
        <end position="560"/>
    </location>
</feature>
<dbReference type="PROSITE" id="PS50850">
    <property type="entry name" value="MFS"/>
    <property type="match status" value="1"/>
</dbReference>
<keyword evidence="11" id="KW-1185">Reference proteome</keyword>
<feature type="transmembrane region" description="Helical" evidence="8">
    <location>
        <begin position="620"/>
        <end position="642"/>
    </location>
</feature>
<dbReference type="PROSITE" id="PS51465">
    <property type="entry name" value="KAZAL_2"/>
    <property type="match status" value="1"/>
</dbReference>
<feature type="transmembrane region" description="Helical" evidence="8">
    <location>
        <begin position="269"/>
        <end position="291"/>
    </location>
</feature>
<feature type="transmembrane region" description="Helical" evidence="8">
    <location>
        <begin position="99"/>
        <end position="117"/>
    </location>
</feature>
<dbReference type="InterPro" id="IPR020846">
    <property type="entry name" value="MFS_dom"/>
</dbReference>
<evidence type="ECO:0000256" key="3">
    <source>
        <dbReference type="ARBA" id="ARBA00022475"/>
    </source>
</evidence>
<feature type="transmembrane region" description="Helical" evidence="8">
    <location>
        <begin position="124"/>
        <end position="142"/>
    </location>
</feature>
<evidence type="ECO:0000259" key="10">
    <source>
        <dbReference type="PROSITE" id="PS51465"/>
    </source>
</evidence>
<feature type="domain" description="Kazal-like" evidence="10">
    <location>
        <begin position="458"/>
        <end position="512"/>
    </location>
</feature>
<dbReference type="GeneID" id="100367344"/>
<protein>
    <recommendedName>
        <fullName evidence="8">Solute carrier organic anion transporter family member</fullName>
    </recommendedName>
</protein>
<evidence type="ECO:0000313" key="11">
    <source>
        <dbReference type="Proteomes" id="UP000694865"/>
    </source>
</evidence>
<evidence type="ECO:0000256" key="1">
    <source>
        <dbReference type="ARBA" id="ARBA00004651"/>
    </source>
</evidence>
<keyword evidence="4 8" id="KW-0812">Transmembrane</keyword>
<reference evidence="12" key="1">
    <citation type="submission" date="2025-08" db="UniProtKB">
        <authorList>
            <consortium name="RefSeq"/>
        </authorList>
    </citation>
    <scope>IDENTIFICATION</scope>
    <source>
        <tissue evidence="12">Testes</tissue>
    </source>
</reference>
<dbReference type="Proteomes" id="UP000694865">
    <property type="component" value="Unplaced"/>
</dbReference>
<dbReference type="SUPFAM" id="SSF103473">
    <property type="entry name" value="MFS general substrate transporter"/>
    <property type="match status" value="1"/>
</dbReference>
<organism evidence="11 12">
    <name type="scientific">Saccoglossus kowalevskii</name>
    <name type="common">Acorn worm</name>
    <dbReference type="NCBI Taxonomy" id="10224"/>
    <lineage>
        <taxon>Eukaryota</taxon>
        <taxon>Metazoa</taxon>
        <taxon>Hemichordata</taxon>
        <taxon>Enteropneusta</taxon>
        <taxon>Harrimaniidae</taxon>
        <taxon>Saccoglossus</taxon>
    </lineage>
</organism>
<dbReference type="RefSeq" id="XP_002731058.1">
    <property type="nucleotide sequence ID" value="XM_002731012.1"/>
</dbReference>
<keyword evidence="8" id="KW-0813">Transport</keyword>
<evidence type="ECO:0000259" key="9">
    <source>
        <dbReference type="PROSITE" id="PS50850"/>
    </source>
</evidence>
<evidence type="ECO:0000256" key="2">
    <source>
        <dbReference type="ARBA" id="ARBA00009657"/>
    </source>
</evidence>
<keyword evidence="7" id="KW-1015">Disulfide bond</keyword>
<dbReference type="PANTHER" id="PTHR11388">
    <property type="entry name" value="ORGANIC ANION TRANSPORTER"/>
    <property type="match status" value="1"/>
</dbReference>
<dbReference type="InterPro" id="IPR002350">
    <property type="entry name" value="Kazal_dom"/>
</dbReference>
<dbReference type="InterPro" id="IPR004156">
    <property type="entry name" value="OATP"/>
</dbReference>
<dbReference type="PANTHER" id="PTHR11388:SF100">
    <property type="entry name" value="SOLUTE CARRIER ORGANIC ANION TRANSPORTER FAMILY MEMBER 4A1"/>
    <property type="match status" value="1"/>
</dbReference>
<feature type="transmembrane region" description="Helical" evidence="8">
    <location>
        <begin position="415"/>
        <end position="433"/>
    </location>
</feature>
<sequence length="667" mass="72373">MTVKSNNLKYYGMNGEISNKCGDKDDVETDTDNADGTLCGWFHIRPTWLQYFNTASWLAATLGVLMFVQGLAINGFVYINISTIETRYNLSSTATGVIVSSYDVTVSVLIVFVSYFGATRNKPLILGSGAVIMGLGSLVWALPQFTTGLYEYDSGHEGDGLCHLDGNSTDATDCTKEQETLSYYFFVFVFAQILYGIGASPIYTVGYAYIDENTTHAKSAWYMALLSACSVFGPTTGFLLGAVFLTIYVDVGYQDSVTITSSDPSWVGAWWIGFLIAWVLAWLIAPPMAAFPPELPGARAFQHERGSEAHYNEDSELLKTRADFGRGWKDLWPATKMLFKNPFYVFTTISKCAMAFVVGGLLPFITKFIENQFGLTSSEAALVLAVTALPGAAGGTLFGGWFVKKARLTVRGIGIQCFLVTAIAICLVPVFLLQCPQQSIAGVTASYNVSDSSPVTEVNIENACNIDCGCHGTETYDPICGENDMVYFDSCHAGCMDTSDDGEVYYNCTCIDTGDGSSSSQAVSGTCSVYCWQLLAFALGFFVILFLGFSLYAPMSLLALRCVPYQQRAHALGISSILYRCLGSVPGPIVFGAVIDSSCLVWQEQCGKTGSCWIYDNHMFAVKIVVLSAIGCGIASLAYALAVCTYRPPPDTEIETETETEDDSRCE</sequence>
<name>A0ABM0GJ87_SACKO</name>
<dbReference type="SUPFAM" id="SSF100895">
    <property type="entry name" value="Kazal-type serine protease inhibitors"/>
    <property type="match status" value="1"/>
</dbReference>
<keyword evidence="6 8" id="KW-0472">Membrane</keyword>
<comment type="caution">
    <text evidence="8">Lacks conserved residue(s) required for the propagation of feature annotation.</text>
</comment>
<proteinExistence type="inferred from homology"/>
<dbReference type="Pfam" id="PF07648">
    <property type="entry name" value="Kazal_2"/>
    <property type="match status" value="1"/>
</dbReference>
<dbReference type="Pfam" id="PF03137">
    <property type="entry name" value="OATP"/>
    <property type="match status" value="1"/>
</dbReference>
<evidence type="ECO:0000256" key="7">
    <source>
        <dbReference type="ARBA" id="ARBA00023157"/>
    </source>
</evidence>
<comment type="similarity">
    <text evidence="2 8">Belongs to the organo anion transporter (TC 2.A.60) family.</text>
</comment>
<gene>
    <name evidence="12" type="primary">LOC100367344</name>
</gene>
<keyword evidence="5 8" id="KW-1133">Transmembrane helix</keyword>
<evidence type="ECO:0000256" key="6">
    <source>
        <dbReference type="ARBA" id="ARBA00023136"/>
    </source>
</evidence>
<comment type="subcellular location">
    <subcellularLocation>
        <location evidence="1 8">Cell membrane</location>
        <topology evidence="1 8">Multi-pass membrane protein</topology>
    </subcellularLocation>
</comment>
<keyword evidence="8" id="KW-0406">Ion transport</keyword>
<evidence type="ECO:0000256" key="4">
    <source>
        <dbReference type="ARBA" id="ARBA00022692"/>
    </source>
</evidence>
<feature type="transmembrane region" description="Helical" evidence="8">
    <location>
        <begin position="343"/>
        <end position="365"/>
    </location>
</feature>
<feature type="transmembrane region" description="Helical" evidence="8">
    <location>
        <begin position="183"/>
        <end position="210"/>
    </location>
</feature>
<dbReference type="InterPro" id="IPR036058">
    <property type="entry name" value="Kazal_dom_sf"/>
</dbReference>
<accession>A0ABM0GJ87</accession>
<feature type="transmembrane region" description="Helical" evidence="8">
    <location>
        <begin position="55"/>
        <end position="79"/>
    </location>
</feature>
<dbReference type="Gene3D" id="1.20.1250.20">
    <property type="entry name" value="MFS general substrate transporter like domains"/>
    <property type="match status" value="1"/>
</dbReference>
<feature type="transmembrane region" description="Helical" evidence="8">
    <location>
        <begin position="222"/>
        <end position="249"/>
    </location>
</feature>
<feature type="domain" description="Major facilitator superfamily (MFS) profile" evidence="9">
    <location>
        <begin position="56"/>
        <end position="647"/>
    </location>
</feature>
<feature type="transmembrane region" description="Helical" evidence="8">
    <location>
        <begin position="380"/>
        <end position="403"/>
    </location>
</feature>